<evidence type="ECO:0008006" key="2">
    <source>
        <dbReference type="Google" id="ProtNLM"/>
    </source>
</evidence>
<sequence>MFKKLRDVEKRYEKLEEMLSDPTVISNPEDI</sequence>
<reference evidence="1" key="1">
    <citation type="journal article" date="2014" name="Front. Microbiol.">
        <title>High frequency of phylogenetically diverse reductive dehalogenase-homologous genes in deep subseafloor sedimentary metagenomes.</title>
        <authorList>
            <person name="Kawai M."/>
            <person name="Futagami T."/>
            <person name="Toyoda A."/>
            <person name="Takaki Y."/>
            <person name="Nishi S."/>
            <person name="Hori S."/>
            <person name="Arai W."/>
            <person name="Tsubouchi T."/>
            <person name="Morono Y."/>
            <person name="Uchiyama I."/>
            <person name="Ito T."/>
            <person name="Fujiyama A."/>
            <person name="Inagaki F."/>
            <person name="Takami H."/>
        </authorList>
    </citation>
    <scope>NUCLEOTIDE SEQUENCE</scope>
    <source>
        <strain evidence="1">Expedition CK06-06</strain>
    </source>
</reference>
<organism evidence="1">
    <name type="scientific">marine sediment metagenome</name>
    <dbReference type="NCBI Taxonomy" id="412755"/>
    <lineage>
        <taxon>unclassified sequences</taxon>
        <taxon>metagenomes</taxon>
        <taxon>ecological metagenomes</taxon>
    </lineage>
</organism>
<dbReference type="AlphaFoldDB" id="X1T9Y4"/>
<accession>X1T9Y4</accession>
<proteinExistence type="predicted"/>
<dbReference type="EMBL" id="BARW01016146">
    <property type="protein sequence ID" value="GAJ02074.1"/>
    <property type="molecule type" value="Genomic_DNA"/>
</dbReference>
<evidence type="ECO:0000313" key="1">
    <source>
        <dbReference type="EMBL" id="GAJ02074.1"/>
    </source>
</evidence>
<name>X1T9Y4_9ZZZZ</name>
<comment type="caution">
    <text evidence="1">The sequence shown here is derived from an EMBL/GenBank/DDBJ whole genome shotgun (WGS) entry which is preliminary data.</text>
</comment>
<feature type="non-terminal residue" evidence="1">
    <location>
        <position position="31"/>
    </location>
</feature>
<dbReference type="Gene3D" id="6.10.140.1950">
    <property type="match status" value="1"/>
</dbReference>
<protein>
    <recommendedName>
        <fullName evidence="2">Peptide chain release factor domain-containing protein</fullName>
    </recommendedName>
</protein>
<gene>
    <name evidence="1" type="ORF">S12H4_28181</name>
</gene>